<dbReference type="OrthoDB" id="1258529at2"/>
<name>A0A317KVU9_9BACI</name>
<sequence length="229" mass="27007">MERSFKGVWIPKEIWLSKELTLQEKVFLVEIESLDNEDGCFASNNYFAEFFGLSKNRCSEVIKSLEKKKLISIDYIRQEGKKNIQKRVIKVFEKSNGGIRNIEEGYSENLEENNTSINNTLLNSIYTIFEFWNSQKIVVHRKPNDKIKSRIKNMINKHGYSENDLKEAITNYKTILTGDEYFWSYKWGLLEFLKPENVDKFLTENNPFENYLKAKGNNQNGNRKVARNF</sequence>
<dbReference type="Pfam" id="PF13730">
    <property type="entry name" value="HTH_36"/>
    <property type="match status" value="1"/>
</dbReference>
<keyword evidence="2" id="KW-1185">Reference proteome</keyword>
<proteinExistence type="predicted"/>
<dbReference type="AlphaFoldDB" id="A0A317KVU9"/>
<dbReference type="InterPro" id="IPR036388">
    <property type="entry name" value="WH-like_DNA-bd_sf"/>
</dbReference>
<comment type="caution">
    <text evidence="1">The sequence shown here is derived from an EMBL/GenBank/DDBJ whole genome shotgun (WGS) entry which is preliminary data.</text>
</comment>
<dbReference type="EMBL" id="QGTD01000021">
    <property type="protein sequence ID" value="PWU66558.1"/>
    <property type="molecule type" value="Genomic_DNA"/>
</dbReference>
<gene>
    <name evidence="1" type="ORF">DLJ74_19230</name>
</gene>
<dbReference type="Gene3D" id="1.10.10.10">
    <property type="entry name" value="Winged helix-like DNA-binding domain superfamily/Winged helix DNA-binding domain"/>
    <property type="match status" value="1"/>
</dbReference>
<reference evidence="1 2" key="1">
    <citation type="submission" date="2018-05" db="EMBL/GenBank/DDBJ databases">
        <title>Genomic analysis of Gracilibacillus dipsosauri DD1 reveals novel features of a salt-tolerant amylase.</title>
        <authorList>
            <person name="Deutch C.E."/>
            <person name="Yang S."/>
        </authorList>
    </citation>
    <scope>NUCLEOTIDE SEQUENCE [LARGE SCALE GENOMIC DNA]</scope>
    <source>
        <strain evidence="1 2">DD1</strain>
    </source>
</reference>
<evidence type="ECO:0000313" key="1">
    <source>
        <dbReference type="EMBL" id="PWU66558.1"/>
    </source>
</evidence>
<dbReference type="Proteomes" id="UP000245624">
    <property type="component" value="Unassembled WGS sequence"/>
</dbReference>
<organism evidence="1 2">
    <name type="scientific">Gracilibacillus dipsosauri</name>
    <dbReference type="NCBI Taxonomy" id="178340"/>
    <lineage>
        <taxon>Bacteria</taxon>
        <taxon>Bacillati</taxon>
        <taxon>Bacillota</taxon>
        <taxon>Bacilli</taxon>
        <taxon>Bacillales</taxon>
        <taxon>Bacillaceae</taxon>
        <taxon>Gracilibacillus</taxon>
    </lineage>
</organism>
<dbReference type="RefSeq" id="WP_109985693.1">
    <property type="nucleotide sequence ID" value="NZ_QGTD01000021.1"/>
</dbReference>
<accession>A0A317KVU9</accession>
<evidence type="ECO:0000313" key="2">
    <source>
        <dbReference type="Proteomes" id="UP000245624"/>
    </source>
</evidence>
<protein>
    <submittedName>
        <fullName evidence="1">Helix-turn-helix domain-containing protein</fullName>
    </submittedName>
</protein>